<reference evidence="2" key="1">
    <citation type="submission" date="2016-07" db="EMBL/GenBank/DDBJ databases">
        <title>Nontailed viruses are major unrecognized killers of bacteria in the ocean.</title>
        <authorList>
            <person name="Kauffman K."/>
            <person name="Hussain F."/>
            <person name="Yang J."/>
            <person name="Arevalo P."/>
            <person name="Brown J."/>
            <person name="Cutler M."/>
            <person name="Kelly L."/>
            <person name="Polz M.F."/>
        </authorList>
    </citation>
    <scope>NUCLEOTIDE SEQUENCE [LARGE SCALE GENOMIC DNA]</scope>
    <source>
        <strain evidence="2">10N.222.49.A5</strain>
    </source>
</reference>
<proteinExistence type="predicted"/>
<evidence type="ECO:0000313" key="1">
    <source>
        <dbReference type="EMBL" id="PMP05756.1"/>
    </source>
</evidence>
<sequence>MNLKVKGLVLAVVSALVLNGCDSDKVKAELDHAGHKIGDAAHEVGHKIHDEVERAQGKLTQNAEKESLRQLGLDEADIDYVIAHNPDDAMAVAKHTNDEILYQTKYNFVDASGQQGGLKTYDWNAPLSSYYFYYKPADYDQLTSAKKAAVDRLQETDYKTSQRHEGDAKANLQKMLGRVAFVINSPKFIKMFNDNYQYLHSDTFSVSSAYPNEITHVPDSYNEFKADIKSALSREGNTYKFYAVKDFDGGDAKGDIGKLSAYFKLKGMANSKLKASAPLVLHELTHTFGYRHAGADQNTVKMKPNNVPYLVQLMTMDSAMQDQYQGDMQMFSNSVNGINQIKWYAGDSMFSTYFGND</sequence>
<dbReference type="Proteomes" id="UP000235611">
    <property type="component" value="Unassembled WGS sequence"/>
</dbReference>
<comment type="caution">
    <text evidence="1">The sequence shown here is derived from an EMBL/GenBank/DDBJ whole genome shotgun (WGS) entry which is preliminary data.</text>
</comment>
<dbReference type="AlphaFoldDB" id="A0AAP8MSV7"/>
<accession>A0AAP8MSV7</accession>
<name>A0AAP8MSV7_9VIBR</name>
<dbReference type="EMBL" id="MDBO01000135">
    <property type="protein sequence ID" value="PMP05756.1"/>
    <property type="molecule type" value="Genomic_DNA"/>
</dbReference>
<protein>
    <submittedName>
        <fullName evidence="1">Uncharacterized protein</fullName>
    </submittedName>
</protein>
<evidence type="ECO:0000313" key="2">
    <source>
        <dbReference type="Proteomes" id="UP000235611"/>
    </source>
</evidence>
<dbReference type="RefSeq" id="WP_102478209.1">
    <property type="nucleotide sequence ID" value="NZ_MDBO01000135.1"/>
</dbReference>
<organism evidence="1 2">
    <name type="scientific">Vibrio breoganii</name>
    <dbReference type="NCBI Taxonomy" id="553239"/>
    <lineage>
        <taxon>Bacteria</taxon>
        <taxon>Pseudomonadati</taxon>
        <taxon>Pseudomonadota</taxon>
        <taxon>Gammaproteobacteria</taxon>
        <taxon>Vibrionales</taxon>
        <taxon>Vibrionaceae</taxon>
        <taxon>Vibrio</taxon>
    </lineage>
</organism>
<gene>
    <name evidence="1" type="ORF">BCS93_18490</name>
</gene>